<dbReference type="EMBL" id="JADPRT010000004">
    <property type="protein sequence ID" value="MBF9068612.1"/>
    <property type="molecule type" value="Genomic_DNA"/>
</dbReference>
<dbReference type="AlphaFoldDB" id="A0A931FBF6"/>
<dbReference type="Gene3D" id="1.10.10.10">
    <property type="entry name" value="Winged helix-like DNA-binding domain superfamily/Winged helix DNA-binding domain"/>
    <property type="match status" value="1"/>
</dbReference>
<name>A0A931FBF6_9ACTN</name>
<keyword evidence="2" id="KW-1185">Reference proteome</keyword>
<dbReference type="Proteomes" id="UP000657385">
    <property type="component" value="Unassembled WGS sequence"/>
</dbReference>
<organism evidence="1 2">
    <name type="scientific">Streptacidiphilus fuscans</name>
    <dbReference type="NCBI Taxonomy" id="2789292"/>
    <lineage>
        <taxon>Bacteria</taxon>
        <taxon>Bacillati</taxon>
        <taxon>Actinomycetota</taxon>
        <taxon>Actinomycetes</taxon>
        <taxon>Kitasatosporales</taxon>
        <taxon>Streptomycetaceae</taxon>
        <taxon>Streptacidiphilus</taxon>
    </lineage>
</organism>
<comment type="caution">
    <text evidence="1">The sequence shown here is derived from an EMBL/GenBank/DDBJ whole genome shotgun (WGS) entry which is preliminary data.</text>
</comment>
<dbReference type="InterPro" id="IPR036388">
    <property type="entry name" value="WH-like_DNA-bd_sf"/>
</dbReference>
<dbReference type="SUPFAM" id="SSF88659">
    <property type="entry name" value="Sigma3 and sigma4 domains of RNA polymerase sigma factors"/>
    <property type="match status" value="1"/>
</dbReference>
<reference evidence="1" key="1">
    <citation type="submission" date="2020-11" db="EMBL/GenBank/DDBJ databases">
        <title>Isolation and identification of active actinomycetes.</title>
        <authorList>
            <person name="Yu B."/>
        </authorList>
    </citation>
    <scope>NUCLEOTIDE SEQUENCE</scope>
    <source>
        <strain evidence="1">NEAU-YB345</strain>
    </source>
</reference>
<accession>A0A931FBF6</accession>
<protein>
    <recommendedName>
        <fullName evidence="3">Sigma-70 family RNA polymerase sigma factor</fullName>
    </recommendedName>
</protein>
<sequence length="99" mass="10742">MDSAYAIPEFEVPAGLRLPRRATCPEARVLARERAAEVRAAVALLPARCAELVGALLDEPTTDYGELAARLRMPRGSIGPTRSRCLSCLRRRLAPLSAL</sequence>
<evidence type="ECO:0000313" key="1">
    <source>
        <dbReference type="EMBL" id="MBF9068612.1"/>
    </source>
</evidence>
<evidence type="ECO:0008006" key="3">
    <source>
        <dbReference type="Google" id="ProtNLM"/>
    </source>
</evidence>
<gene>
    <name evidence="1" type="ORF">I2501_11280</name>
</gene>
<proteinExistence type="predicted"/>
<dbReference type="InterPro" id="IPR013324">
    <property type="entry name" value="RNA_pol_sigma_r3/r4-like"/>
</dbReference>
<dbReference type="RefSeq" id="WP_196193783.1">
    <property type="nucleotide sequence ID" value="NZ_JADPRT010000004.1"/>
</dbReference>
<evidence type="ECO:0000313" key="2">
    <source>
        <dbReference type="Proteomes" id="UP000657385"/>
    </source>
</evidence>